<evidence type="ECO:0000256" key="5">
    <source>
        <dbReference type="ARBA" id="ARBA00022679"/>
    </source>
</evidence>
<dbReference type="Gene3D" id="3.40.190.10">
    <property type="entry name" value="Periplasmic binding protein-like II"/>
    <property type="match status" value="2"/>
</dbReference>
<comment type="catalytic activity">
    <reaction evidence="7 8">
        <text>4 porphobilinogen + H2O = hydroxymethylbilane + 4 NH4(+)</text>
        <dbReference type="Rhea" id="RHEA:13185"/>
        <dbReference type="ChEBI" id="CHEBI:15377"/>
        <dbReference type="ChEBI" id="CHEBI:28938"/>
        <dbReference type="ChEBI" id="CHEBI:57845"/>
        <dbReference type="ChEBI" id="CHEBI:58126"/>
        <dbReference type="EC" id="2.5.1.61"/>
    </reaction>
</comment>
<dbReference type="PIRSF" id="PIRSF001438">
    <property type="entry name" value="4pyrrol_synth_OHMeBilane_synth"/>
    <property type="match status" value="1"/>
</dbReference>
<comment type="function">
    <text evidence="1 8">Tetrapolymerization of the monopyrrole PBG into the hydroxymethylbilane pre-uroporphyrinogen in several discrete steps.</text>
</comment>
<dbReference type="SUPFAM" id="SSF54782">
    <property type="entry name" value="Porphobilinogen deaminase (hydroxymethylbilane synthase), C-terminal domain"/>
    <property type="match status" value="1"/>
</dbReference>
<dbReference type="RefSeq" id="WP_204906988.1">
    <property type="nucleotide sequence ID" value="NZ_JACJKS010000015.1"/>
</dbReference>
<dbReference type="SUPFAM" id="SSF53850">
    <property type="entry name" value="Periplasmic binding protein-like II"/>
    <property type="match status" value="1"/>
</dbReference>
<evidence type="ECO:0000256" key="1">
    <source>
        <dbReference type="ARBA" id="ARBA00002869"/>
    </source>
</evidence>
<comment type="similarity">
    <text evidence="3 8">Belongs to the HMBS family.</text>
</comment>
<reference evidence="11" key="1">
    <citation type="submission" date="2020-08" db="EMBL/GenBank/DDBJ databases">
        <authorList>
            <person name="Cejkova D."/>
            <person name="Kubasova T."/>
            <person name="Jahodarova E."/>
            <person name="Rychlik I."/>
        </authorList>
    </citation>
    <scope>NUCLEOTIDE SEQUENCE</scope>
    <source>
        <strain evidence="11">An582</strain>
    </source>
</reference>
<dbReference type="GO" id="GO:0005737">
    <property type="term" value="C:cytoplasm"/>
    <property type="evidence" value="ECO:0007669"/>
    <property type="project" value="UniProtKB-UniRule"/>
</dbReference>
<comment type="cofactor">
    <cofactor evidence="8">
        <name>dipyrromethane</name>
        <dbReference type="ChEBI" id="CHEBI:60342"/>
    </cofactor>
    <text evidence="8">Binds 1 dipyrromethane group covalently.</text>
</comment>
<sequence>MKIKVGSRESRLAVRQAQIVMEKIRQFHPAAQLEIVTMKTTGDRILHKTLDKVGGKGLFIKELDLALRECRIDLAVHSLKDMPMEEPRDFPILACTRREDPRDVLVLRKGLPAMPADGVIGCSSLRRKLQLGALFPSARIENIRGNVLTRLEKLDAGEYDALVLAAAGLLRLGLEERISRYFSVEEILPAAGQGIMAVQGSRRMKPFTDCASDPDAVLAAAAERAFVRELDGGCSSPVAAHAERQGQAWLLRGLYYEEETGTYRIGTRTYEMEGTDPALAARMGRELADELRG</sequence>
<organism evidence="11 12">
    <name type="scientific">Mordavella massiliensis</name>
    <dbReference type="NCBI Taxonomy" id="1871024"/>
    <lineage>
        <taxon>Bacteria</taxon>
        <taxon>Bacillati</taxon>
        <taxon>Bacillota</taxon>
        <taxon>Clostridia</taxon>
        <taxon>Eubacteriales</taxon>
        <taxon>Clostridiaceae</taxon>
        <taxon>Mordavella</taxon>
    </lineage>
</organism>
<dbReference type="InterPro" id="IPR022419">
    <property type="entry name" value="Porphobilin_deaminase_cofac_BS"/>
</dbReference>
<dbReference type="NCBIfam" id="TIGR00212">
    <property type="entry name" value="hemC"/>
    <property type="match status" value="1"/>
</dbReference>
<dbReference type="Pfam" id="PF01379">
    <property type="entry name" value="Porphobil_deam"/>
    <property type="match status" value="1"/>
</dbReference>
<evidence type="ECO:0000313" key="11">
    <source>
        <dbReference type="EMBL" id="MBM6948989.1"/>
    </source>
</evidence>
<accession>A0A938XBY8</accession>
<evidence type="ECO:0000256" key="8">
    <source>
        <dbReference type="HAMAP-Rule" id="MF_00260"/>
    </source>
</evidence>
<dbReference type="InterPro" id="IPR022417">
    <property type="entry name" value="Porphobilin_deaminase_N"/>
</dbReference>
<comment type="subunit">
    <text evidence="4 8">Monomer.</text>
</comment>
<dbReference type="HAMAP" id="MF_00260">
    <property type="entry name" value="Porphobil_deam"/>
    <property type="match status" value="1"/>
</dbReference>
<evidence type="ECO:0000313" key="12">
    <source>
        <dbReference type="Proteomes" id="UP000705508"/>
    </source>
</evidence>
<dbReference type="GO" id="GO:0006782">
    <property type="term" value="P:protoporphyrinogen IX biosynthetic process"/>
    <property type="evidence" value="ECO:0007669"/>
    <property type="project" value="UniProtKB-UniRule"/>
</dbReference>
<dbReference type="InterPro" id="IPR036803">
    <property type="entry name" value="Porphobilinogen_deaminase_C_sf"/>
</dbReference>
<feature type="domain" description="Porphobilinogen deaminase N-terminal" evidence="9">
    <location>
        <begin position="3"/>
        <end position="201"/>
    </location>
</feature>
<dbReference type="EC" id="2.5.1.61" evidence="8"/>
<evidence type="ECO:0000259" key="10">
    <source>
        <dbReference type="Pfam" id="PF03900"/>
    </source>
</evidence>
<reference evidence="11" key="2">
    <citation type="journal article" date="2021" name="Sci. Rep.">
        <title>The distribution of antibiotic resistance genes in chicken gut microbiota commensals.</title>
        <authorList>
            <person name="Juricova H."/>
            <person name="Matiasovicova J."/>
            <person name="Kubasova T."/>
            <person name="Cejkova D."/>
            <person name="Rychlik I."/>
        </authorList>
    </citation>
    <scope>NUCLEOTIDE SEQUENCE</scope>
    <source>
        <strain evidence="11">An582</strain>
    </source>
</reference>
<keyword evidence="5 8" id="KW-0808">Transferase</keyword>
<dbReference type="EMBL" id="JACJKS010000015">
    <property type="protein sequence ID" value="MBM6948989.1"/>
    <property type="molecule type" value="Genomic_DNA"/>
</dbReference>
<comment type="pathway">
    <text evidence="2">Porphyrin-containing compound metabolism; protoporphyrin-IX biosynthesis; coproporphyrinogen-III from 5-aminolevulinate: step 2/4.</text>
</comment>
<dbReference type="GO" id="GO:0004418">
    <property type="term" value="F:hydroxymethylbilane synthase activity"/>
    <property type="evidence" value="ECO:0007669"/>
    <property type="project" value="UniProtKB-UniRule"/>
</dbReference>
<dbReference type="PRINTS" id="PR00151">
    <property type="entry name" value="PORPHBDMNASE"/>
</dbReference>
<dbReference type="FunFam" id="3.40.190.10:FF:000005">
    <property type="entry name" value="Porphobilinogen deaminase"/>
    <property type="match status" value="1"/>
</dbReference>
<evidence type="ECO:0000256" key="7">
    <source>
        <dbReference type="ARBA" id="ARBA00048169"/>
    </source>
</evidence>
<proteinExistence type="inferred from homology"/>
<feature type="modified residue" description="S-(dipyrrolylmethanemethyl)cysteine" evidence="8">
    <location>
        <position position="234"/>
    </location>
</feature>
<dbReference type="Gene3D" id="3.30.160.40">
    <property type="entry name" value="Porphobilinogen deaminase, C-terminal domain"/>
    <property type="match status" value="1"/>
</dbReference>
<feature type="domain" description="Porphobilinogen deaminase C-terminal" evidence="10">
    <location>
        <begin position="218"/>
        <end position="292"/>
    </location>
</feature>
<dbReference type="Proteomes" id="UP000705508">
    <property type="component" value="Unassembled WGS sequence"/>
</dbReference>
<protein>
    <recommendedName>
        <fullName evidence="8">Porphobilinogen deaminase</fullName>
        <shortName evidence="8">PBG</shortName>
        <ecNumber evidence="8">2.5.1.61</ecNumber>
    </recommendedName>
    <alternativeName>
        <fullName evidence="8">Hydroxymethylbilane synthase</fullName>
        <shortName evidence="8">HMBS</shortName>
    </alternativeName>
    <alternativeName>
        <fullName evidence="8">Pre-uroporphyrinogen synthase</fullName>
    </alternativeName>
</protein>
<dbReference type="PANTHER" id="PTHR11557">
    <property type="entry name" value="PORPHOBILINOGEN DEAMINASE"/>
    <property type="match status" value="1"/>
</dbReference>
<evidence type="ECO:0000256" key="3">
    <source>
        <dbReference type="ARBA" id="ARBA00005638"/>
    </source>
</evidence>
<dbReference type="InterPro" id="IPR000860">
    <property type="entry name" value="HemC"/>
</dbReference>
<dbReference type="AlphaFoldDB" id="A0A938XBY8"/>
<evidence type="ECO:0000259" key="9">
    <source>
        <dbReference type="Pfam" id="PF01379"/>
    </source>
</evidence>
<name>A0A938XBY8_9CLOT</name>
<dbReference type="PANTHER" id="PTHR11557:SF0">
    <property type="entry name" value="PORPHOBILINOGEN DEAMINASE"/>
    <property type="match status" value="1"/>
</dbReference>
<evidence type="ECO:0000256" key="6">
    <source>
        <dbReference type="ARBA" id="ARBA00023244"/>
    </source>
</evidence>
<comment type="caution">
    <text evidence="11">The sequence shown here is derived from an EMBL/GenBank/DDBJ whole genome shotgun (WGS) entry which is preliminary data.</text>
</comment>
<dbReference type="Pfam" id="PF03900">
    <property type="entry name" value="Porphobil_deamC"/>
    <property type="match status" value="1"/>
</dbReference>
<dbReference type="PROSITE" id="PS00533">
    <property type="entry name" value="PORPHOBILINOGEN_DEAM"/>
    <property type="match status" value="1"/>
</dbReference>
<gene>
    <name evidence="8 11" type="primary">hemC</name>
    <name evidence="11" type="ORF">H6A20_10035</name>
</gene>
<dbReference type="FunFam" id="3.40.190.10:FF:000004">
    <property type="entry name" value="Porphobilinogen deaminase"/>
    <property type="match status" value="1"/>
</dbReference>
<keyword evidence="6 8" id="KW-0627">Porphyrin biosynthesis</keyword>
<comment type="miscellaneous">
    <text evidence="8">The porphobilinogen subunits are added to the dipyrromethane group.</text>
</comment>
<dbReference type="InterPro" id="IPR022418">
    <property type="entry name" value="Porphobilinogen_deaminase_C"/>
</dbReference>
<evidence type="ECO:0000256" key="4">
    <source>
        <dbReference type="ARBA" id="ARBA00011245"/>
    </source>
</evidence>
<evidence type="ECO:0000256" key="2">
    <source>
        <dbReference type="ARBA" id="ARBA00004735"/>
    </source>
</evidence>